<dbReference type="Pfam" id="PF00293">
    <property type="entry name" value="NUDIX"/>
    <property type="match status" value="1"/>
</dbReference>
<gene>
    <name evidence="5" type="ORF">J2X09_004845</name>
</gene>
<dbReference type="EMBL" id="JAVDWE010000019">
    <property type="protein sequence ID" value="MDR7097072.1"/>
    <property type="molecule type" value="Genomic_DNA"/>
</dbReference>
<evidence type="ECO:0000313" key="5">
    <source>
        <dbReference type="EMBL" id="MDR7097072.1"/>
    </source>
</evidence>
<keyword evidence="2 3" id="KW-0378">Hydrolase</keyword>
<reference evidence="5 6" key="1">
    <citation type="submission" date="2023-07" db="EMBL/GenBank/DDBJ databases">
        <title>Sorghum-associated microbial communities from plants grown in Nebraska, USA.</title>
        <authorList>
            <person name="Schachtman D."/>
        </authorList>
    </citation>
    <scope>NUCLEOTIDE SEQUENCE [LARGE SCALE GENOMIC DNA]</scope>
    <source>
        <strain evidence="5 6">BE240</strain>
    </source>
</reference>
<feature type="domain" description="Nudix hydrolase" evidence="4">
    <location>
        <begin position="10"/>
        <end position="144"/>
    </location>
</feature>
<keyword evidence="6" id="KW-1185">Reference proteome</keyword>
<evidence type="ECO:0000256" key="2">
    <source>
        <dbReference type="ARBA" id="ARBA00022801"/>
    </source>
</evidence>
<dbReference type="PANTHER" id="PTHR43046:SF14">
    <property type="entry name" value="MUTT_NUDIX FAMILY PROTEIN"/>
    <property type="match status" value="1"/>
</dbReference>
<dbReference type="InterPro" id="IPR020084">
    <property type="entry name" value="NUDIX_hydrolase_CS"/>
</dbReference>
<comment type="caution">
    <text evidence="5">The sequence shown here is derived from an EMBL/GenBank/DDBJ whole genome shotgun (WGS) entry which is preliminary data.</text>
</comment>
<dbReference type="InterPro" id="IPR000086">
    <property type="entry name" value="NUDIX_hydrolase_dom"/>
</dbReference>
<dbReference type="PROSITE" id="PS00893">
    <property type="entry name" value="NUDIX_BOX"/>
    <property type="match status" value="1"/>
</dbReference>
<dbReference type="InterPro" id="IPR020476">
    <property type="entry name" value="Nudix_hydrolase"/>
</dbReference>
<dbReference type="CDD" id="cd04688">
    <property type="entry name" value="NUDIX_Hydrolase"/>
    <property type="match status" value="1"/>
</dbReference>
<name>A0ABU1VI16_9BURK</name>
<evidence type="ECO:0000256" key="1">
    <source>
        <dbReference type="ARBA" id="ARBA00001946"/>
    </source>
</evidence>
<dbReference type="PRINTS" id="PR00502">
    <property type="entry name" value="NUDIXFAMILY"/>
</dbReference>
<dbReference type="RefSeq" id="WP_204735534.1">
    <property type="nucleotide sequence ID" value="NZ_JAVDWE010000019.1"/>
</dbReference>
<dbReference type="Gene3D" id="3.90.79.10">
    <property type="entry name" value="Nucleoside Triphosphate Pyrophosphohydrolase"/>
    <property type="match status" value="1"/>
</dbReference>
<evidence type="ECO:0000313" key="6">
    <source>
        <dbReference type="Proteomes" id="UP001265550"/>
    </source>
</evidence>
<proteinExistence type="inferred from homology"/>
<evidence type="ECO:0000256" key="3">
    <source>
        <dbReference type="RuleBase" id="RU003476"/>
    </source>
</evidence>
<dbReference type="SUPFAM" id="SSF55811">
    <property type="entry name" value="Nudix"/>
    <property type="match status" value="1"/>
</dbReference>
<evidence type="ECO:0000259" key="4">
    <source>
        <dbReference type="PROSITE" id="PS51462"/>
    </source>
</evidence>
<dbReference type="PROSITE" id="PS51462">
    <property type="entry name" value="NUDIX"/>
    <property type="match status" value="1"/>
</dbReference>
<protein>
    <submittedName>
        <fullName evidence="5">ADP-ribose pyrophosphatase YjhB (NUDIX family)</fullName>
    </submittedName>
</protein>
<accession>A0ABU1VI16</accession>
<comment type="similarity">
    <text evidence="3">Belongs to the Nudix hydrolase family.</text>
</comment>
<dbReference type="InterPro" id="IPR015797">
    <property type="entry name" value="NUDIX_hydrolase-like_dom_sf"/>
</dbReference>
<comment type="cofactor">
    <cofactor evidence="1">
        <name>Mg(2+)</name>
        <dbReference type="ChEBI" id="CHEBI:18420"/>
    </cofactor>
</comment>
<organism evidence="5 6">
    <name type="scientific">Hydrogenophaga laconesensis</name>
    <dbReference type="NCBI Taxonomy" id="1805971"/>
    <lineage>
        <taxon>Bacteria</taxon>
        <taxon>Pseudomonadati</taxon>
        <taxon>Pseudomonadota</taxon>
        <taxon>Betaproteobacteria</taxon>
        <taxon>Burkholderiales</taxon>
        <taxon>Comamonadaceae</taxon>
        <taxon>Hydrogenophaga</taxon>
    </lineage>
</organism>
<sequence>MLSFLIGGVHFNLRAAALIVDDGHLLLHRARDHAIWSLPGGRVEPGEAAGDAIVRELREETGETVECQELAFIVENFFDWQGVPVHEIGFYAWATLVSPRLRDKSRSHAGIESGNPLEYRWFSLDELPGVNLFPEFLRTASFARGAAPQHVVQGTPRVGP</sequence>
<dbReference type="PANTHER" id="PTHR43046">
    <property type="entry name" value="GDP-MANNOSE MANNOSYL HYDROLASE"/>
    <property type="match status" value="1"/>
</dbReference>
<dbReference type="Proteomes" id="UP001265550">
    <property type="component" value="Unassembled WGS sequence"/>
</dbReference>